<feature type="transmembrane region" description="Helical" evidence="6">
    <location>
        <begin position="232"/>
        <end position="256"/>
    </location>
</feature>
<name>A0A191UF71_9BURK</name>
<dbReference type="STRING" id="1743168.A8O14_06085"/>
<evidence type="ECO:0000256" key="5">
    <source>
        <dbReference type="ARBA" id="ARBA00023136"/>
    </source>
</evidence>
<dbReference type="InterPro" id="IPR044878">
    <property type="entry name" value="UbiA_sf"/>
</dbReference>
<keyword evidence="2" id="KW-1003">Cell membrane</keyword>
<dbReference type="InterPro" id="IPR000537">
    <property type="entry name" value="UbiA_prenyltransferase"/>
</dbReference>
<dbReference type="Gene3D" id="3.40.50.1000">
    <property type="entry name" value="HAD superfamily/HAD-like"/>
    <property type="match status" value="1"/>
</dbReference>
<proteinExistence type="predicted"/>
<dbReference type="PANTHER" id="PTHR11048:SF5">
    <property type="entry name" value="DECAPRENYL-PHOSPHATE PHOSPHORIBOSYLTRANSFERASE"/>
    <property type="match status" value="1"/>
</dbReference>
<feature type="transmembrane region" description="Helical" evidence="6">
    <location>
        <begin position="462"/>
        <end position="485"/>
    </location>
</feature>
<dbReference type="GO" id="GO:0016765">
    <property type="term" value="F:transferase activity, transferring alkyl or aryl (other than methyl) groups"/>
    <property type="evidence" value="ECO:0007669"/>
    <property type="project" value="InterPro"/>
</dbReference>
<dbReference type="PANTHER" id="PTHR11048">
    <property type="entry name" value="PRENYLTRANSFERASES"/>
    <property type="match status" value="1"/>
</dbReference>
<evidence type="ECO:0000313" key="8">
    <source>
        <dbReference type="Proteomes" id="UP000078463"/>
    </source>
</evidence>
<sequence>MQTLSAGLEKLGSNDLRSITVDLDGTLVFTDMLHESALCCFKNNPLSIFMLPIWIFQGKAKVKKELALRAATLDVGCLPYNLQLIDWLKIEKGNGRKLILCTASDEKIAKKIAGYLDIFDEVLASDGALNLAGQNKAAKLAARFGDNGFDYVGNSTSDLPVWKKAKEGVVVSNSRNLIKKAKLHTSVKKVIYPTKLNFSSWVSALRIHQWLKNLLIFVPLLAAHQANNSASWIVLFLAFFSFCLCASSVYIINDLLDLQSDRNHPRKKFRPFASGEIPIWVGCLLAPALILVSLFISQFVGGGFLPWLAIYFALTCIYSLGVKRLILIDCLALAILYTLRIVAGGFAIDIPLSFWLLAFSTFLFLSLAFVKRYAELKSHRRNTDEKVHGRGYVASDAPLIEQLGISSGYASTLVLALYLNSENVTRFYRTPEFIWGAVPLMLLWISWMWLQAHRGNMNDDPIIFALKDKLSTVIVIALFIVFIIAEV</sequence>
<comment type="subcellular location">
    <subcellularLocation>
        <location evidence="1">Membrane</location>
        <topology evidence="1">Multi-pass membrane protein</topology>
    </subcellularLocation>
</comment>
<dbReference type="AlphaFoldDB" id="A0A191UF71"/>
<reference evidence="8" key="1">
    <citation type="submission" date="2016-05" db="EMBL/GenBank/DDBJ databases">
        <title>Polynucleobacter sp. QLW-P1FAT50C-4 genome.</title>
        <authorList>
            <person name="Hahn M.W."/>
        </authorList>
    </citation>
    <scope>NUCLEOTIDE SEQUENCE [LARGE SCALE GENOMIC DNA]</scope>
    <source>
        <strain evidence="8">QLW-P1FAT50C-4</strain>
    </source>
</reference>
<evidence type="ECO:0000256" key="4">
    <source>
        <dbReference type="ARBA" id="ARBA00022989"/>
    </source>
</evidence>
<keyword evidence="3 6" id="KW-0812">Transmembrane</keyword>
<feature type="transmembrane region" description="Helical" evidence="6">
    <location>
        <begin position="304"/>
        <end position="321"/>
    </location>
</feature>
<dbReference type="KEGG" id="pwu:A8O14_06085"/>
<dbReference type="OrthoDB" id="9803632at2"/>
<dbReference type="InterPro" id="IPR039653">
    <property type="entry name" value="Prenyltransferase"/>
</dbReference>
<protein>
    <recommendedName>
        <fullName evidence="9">UbiA family prenyltransferase</fullName>
    </recommendedName>
</protein>
<keyword evidence="5 6" id="KW-0472">Membrane</keyword>
<dbReference type="Proteomes" id="UP000078463">
    <property type="component" value="Chromosome"/>
</dbReference>
<feature type="transmembrane region" description="Helical" evidence="6">
    <location>
        <begin position="277"/>
        <end position="298"/>
    </location>
</feature>
<dbReference type="EMBL" id="CP015922">
    <property type="protein sequence ID" value="ANI99683.1"/>
    <property type="molecule type" value="Genomic_DNA"/>
</dbReference>
<dbReference type="Pfam" id="PF01040">
    <property type="entry name" value="UbiA"/>
    <property type="match status" value="1"/>
</dbReference>
<keyword evidence="4 6" id="KW-1133">Transmembrane helix</keyword>
<evidence type="ECO:0000256" key="6">
    <source>
        <dbReference type="SAM" id="Phobius"/>
    </source>
</evidence>
<evidence type="ECO:0000256" key="1">
    <source>
        <dbReference type="ARBA" id="ARBA00004141"/>
    </source>
</evidence>
<dbReference type="SUPFAM" id="SSF56784">
    <property type="entry name" value="HAD-like"/>
    <property type="match status" value="1"/>
</dbReference>
<evidence type="ECO:0008006" key="9">
    <source>
        <dbReference type="Google" id="ProtNLM"/>
    </source>
</evidence>
<organism evidence="7 8">
    <name type="scientific">Polynucleobacter wuianus</name>
    <dbReference type="NCBI Taxonomy" id="1743168"/>
    <lineage>
        <taxon>Bacteria</taxon>
        <taxon>Pseudomonadati</taxon>
        <taxon>Pseudomonadota</taxon>
        <taxon>Betaproteobacteria</taxon>
        <taxon>Burkholderiales</taxon>
        <taxon>Burkholderiaceae</taxon>
        <taxon>Polynucleobacter</taxon>
    </lineage>
</organism>
<dbReference type="GO" id="GO:0009247">
    <property type="term" value="P:glycolipid biosynthetic process"/>
    <property type="evidence" value="ECO:0007669"/>
    <property type="project" value="TreeGrafter"/>
</dbReference>
<feature type="transmembrane region" description="Helical" evidence="6">
    <location>
        <begin position="352"/>
        <end position="370"/>
    </location>
</feature>
<dbReference type="RefSeq" id="WP_068948694.1">
    <property type="nucleotide sequence ID" value="NZ_CP015922.1"/>
</dbReference>
<keyword evidence="8" id="KW-1185">Reference proteome</keyword>
<dbReference type="CDD" id="cd13963">
    <property type="entry name" value="PT_UbiA_2"/>
    <property type="match status" value="1"/>
</dbReference>
<evidence type="ECO:0000256" key="2">
    <source>
        <dbReference type="ARBA" id="ARBA00022475"/>
    </source>
</evidence>
<feature type="transmembrane region" description="Helical" evidence="6">
    <location>
        <begin position="326"/>
        <end position="346"/>
    </location>
</feature>
<dbReference type="NCBIfam" id="NF006088">
    <property type="entry name" value="PRK08238.1"/>
    <property type="match status" value="1"/>
</dbReference>
<feature type="transmembrane region" description="Helical" evidence="6">
    <location>
        <begin position="433"/>
        <end position="450"/>
    </location>
</feature>
<dbReference type="Gene3D" id="1.10.357.140">
    <property type="entry name" value="UbiA prenyltransferase"/>
    <property type="match status" value="1"/>
</dbReference>
<evidence type="ECO:0000313" key="7">
    <source>
        <dbReference type="EMBL" id="ANI99683.1"/>
    </source>
</evidence>
<accession>A0A191UF71</accession>
<dbReference type="InterPro" id="IPR036412">
    <property type="entry name" value="HAD-like_sf"/>
</dbReference>
<dbReference type="InterPro" id="IPR023214">
    <property type="entry name" value="HAD_sf"/>
</dbReference>
<gene>
    <name evidence="7" type="ORF">A8O14_06085</name>
</gene>
<evidence type="ECO:0000256" key="3">
    <source>
        <dbReference type="ARBA" id="ARBA00022692"/>
    </source>
</evidence>
<dbReference type="GO" id="GO:0005886">
    <property type="term" value="C:plasma membrane"/>
    <property type="evidence" value="ECO:0007669"/>
    <property type="project" value="TreeGrafter"/>
</dbReference>